<dbReference type="PANTHER" id="PTHR46766:SF1">
    <property type="entry name" value="GLUTAMINE-RICH PROTEIN 2"/>
    <property type="match status" value="1"/>
</dbReference>
<dbReference type="Pfam" id="PF00823">
    <property type="entry name" value="PPE"/>
    <property type="match status" value="1"/>
</dbReference>
<dbReference type="PANTHER" id="PTHR46766">
    <property type="entry name" value="GLUTAMINE-RICH PROTEIN 2"/>
    <property type="match status" value="1"/>
</dbReference>
<protein>
    <submittedName>
        <fullName evidence="4">PPE family protein</fullName>
    </submittedName>
</protein>
<dbReference type="InterPro" id="IPR000030">
    <property type="entry name" value="PPE_dom"/>
</dbReference>
<dbReference type="AlphaFoldDB" id="X8E773"/>
<proteinExistence type="inferred from homology"/>
<accession>X8E773</accession>
<organism evidence="4">
    <name type="scientific">Mycobacterium xenopi 4042</name>
    <dbReference type="NCBI Taxonomy" id="1299334"/>
    <lineage>
        <taxon>Bacteria</taxon>
        <taxon>Bacillati</taxon>
        <taxon>Actinomycetota</taxon>
        <taxon>Actinomycetes</taxon>
        <taxon>Mycobacteriales</taxon>
        <taxon>Mycobacteriaceae</taxon>
        <taxon>Mycobacterium</taxon>
    </lineage>
</organism>
<dbReference type="SUPFAM" id="SSF140459">
    <property type="entry name" value="PE/PPE dimer-like"/>
    <property type="match status" value="1"/>
</dbReference>
<name>X8E773_MYCXE</name>
<comment type="caution">
    <text evidence="4">The sequence shown here is derived from an EMBL/GenBank/DDBJ whole genome shotgun (WGS) entry which is preliminary data.</text>
</comment>
<evidence type="ECO:0000256" key="2">
    <source>
        <dbReference type="SAM" id="MobiDB-lite"/>
    </source>
</evidence>
<feature type="region of interest" description="Disordered" evidence="2">
    <location>
        <begin position="56"/>
        <end position="75"/>
    </location>
</feature>
<dbReference type="InterPro" id="IPR038332">
    <property type="entry name" value="PPE_sf"/>
</dbReference>
<dbReference type="EMBL" id="JAOB01000006">
    <property type="protein sequence ID" value="EUA76439.1"/>
    <property type="molecule type" value="Genomic_DNA"/>
</dbReference>
<dbReference type="Gene3D" id="1.20.1260.20">
    <property type="entry name" value="PPE superfamily"/>
    <property type="match status" value="1"/>
</dbReference>
<evidence type="ECO:0000256" key="1">
    <source>
        <dbReference type="ARBA" id="ARBA00010652"/>
    </source>
</evidence>
<evidence type="ECO:0000313" key="4">
    <source>
        <dbReference type="EMBL" id="EUA76439.1"/>
    </source>
</evidence>
<dbReference type="PATRIC" id="fig|1299334.3.peg.470"/>
<dbReference type="GO" id="GO:0052572">
    <property type="term" value="P:response to host immune response"/>
    <property type="evidence" value="ECO:0007669"/>
    <property type="project" value="TreeGrafter"/>
</dbReference>
<reference evidence="4" key="1">
    <citation type="submission" date="2014-01" db="EMBL/GenBank/DDBJ databases">
        <authorList>
            <person name="Brown-Elliot B."/>
            <person name="Wallace R."/>
            <person name="Lenaerts A."/>
            <person name="Ordway D."/>
            <person name="DeGroote M.A."/>
            <person name="Parker T."/>
            <person name="Sizemore C."/>
            <person name="Tallon L.J."/>
            <person name="Sadzewicz L.K."/>
            <person name="Sengamalay N."/>
            <person name="Fraser C.M."/>
            <person name="Hine E."/>
            <person name="Shefchek K.A."/>
            <person name="Das S.P."/>
            <person name="Tettelin H."/>
        </authorList>
    </citation>
    <scope>NUCLEOTIDE SEQUENCE [LARGE SCALE GENOMIC DNA]</scope>
    <source>
        <strain evidence="4">4042</strain>
    </source>
</reference>
<comment type="similarity">
    <text evidence="1">Belongs to the mycobacterial PPE family.</text>
</comment>
<feature type="domain" description="PPE" evidence="3">
    <location>
        <begin position="2"/>
        <end position="60"/>
    </location>
</feature>
<evidence type="ECO:0000259" key="3">
    <source>
        <dbReference type="Pfam" id="PF00823"/>
    </source>
</evidence>
<feature type="compositionally biased region" description="Basic residues" evidence="2">
    <location>
        <begin position="58"/>
        <end position="75"/>
    </location>
</feature>
<sequence length="75" mass="7967">MDFAVLPPEVNSGRMYAGPGSGPMLAAAAAWEGLAADLASAAADYKSLIVNLISGHGKGPRRRRWPLPRRRIRPG</sequence>
<gene>
    <name evidence="4" type="ORF">I553_7448</name>
</gene>